<evidence type="ECO:0000313" key="2">
    <source>
        <dbReference type="EMBL" id="KAK9706199.1"/>
    </source>
</evidence>
<dbReference type="Gene3D" id="2.80.10.50">
    <property type="match status" value="1"/>
</dbReference>
<feature type="compositionally biased region" description="Basic residues" evidence="1">
    <location>
        <begin position="8"/>
        <end position="17"/>
    </location>
</feature>
<organism evidence="2 3">
    <name type="scientific">Saponaria officinalis</name>
    <name type="common">Common soapwort</name>
    <name type="synonym">Lychnis saponaria</name>
    <dbReference type="NCBI Taxonomy" id="3572"/>
    <lineage>
        <taxon>Eukaryota</taxon>
        <taxon>Viridiplantae</taxon>
        <taxon>Streptophyta</taxon>
        <taxon>Embryophyta</taxon>
        <taxon>Tracheophyta</taxon>
        <taxon>Spermatophyta</taxon>
        <taxon>Magnoliopsida</taxon>
        <taxon>eudicotyledons</taxon>
        <taxon>Gunneridae</taxon>
        <taxon>Pentapetalae</taxon>
        <taxon>Caryophyllales</taxon>
        <taxon>Caryophyllaceae</taxon>
        <taxon>Caryophylleae</taxon>
        <taxon>Saponaria</taxon>
    </lineage>
</organism>
<dbReference type="PANTHER" id="PTHR31257:SF2">
    <property type="entry name" value="RICIN B-LIKE LECTIN EULS3"/>
    <property type="match status" value="1"/>
</dbReference>
<dbReference type="InterPro" id="IPR040249">
    <property type="entry name" value="Ricin_B-like_lectin_EULS3-like"/>
</dbReference>
<evidence type="ECO:0000256" key="1">
    <source>
        <dbReference type="SAM" id="MobiDB-lite"/>
    </source>
</evidence>
<comment type="caution">
    <text evidence="2">The sequence shown here is derived from an EMBL/GenBank/DDBJ whole genome shotgun (WGS) entry which is preliminary data.</text>
</comment>
<feature type="region of interest" description="Disordered" evidence="1">
    <location>
        <begin position="1"/>
        <end position="181"/>
    </location>
</feature>
<proteinExistence type="predicted"/>
<dbReference type="CDD" id="cd23431">
    <property type="entry name" value="beta-trefoil_Ricin_AtEULS3-like"/>
    <property type="match status" value="1"/>
</dbReference>
<sequence length="336" mass="36918">MDYPPSHVGHHSHHSNRRHDDYNDDDNPPPPPPFSHSPYPPPPHHDPSYPPPPSYGGAYDSHPPPHGGAYDSHPPPHGGAYDTPPPPHGGAYESPPPHGGAYDAPPPHHGGGYESHGGAYGAPPPPEHSYEHQSSTHHRFQPHMPGFIGSHFHHGGSEEHSSSTHGYDGPGGPETGLGSLENKPSYRIECKAGGERYAVGVRDDKVVLTHPNSADITQHWCKDERYSTKVKDKDGYPSFILVNKGTAQAVKHSISCHPVQLAPYRPDVFDESVLWTQGKDLGSGFRSIRTVNNVRLVMDAWNADKDHGGIHDGTFIALYETWKGDNQNQQWKFIRH</sequence>
<dbReference type="AlphaFoldDB" id="A0AAW1JP96"/>
<accession>A0AAW1JP96</accession>
<keyword evidence="3" id="KW-1185">Reference proteome</keyword>
<reference evidence="2" key="1">
    <citation type="submission" date="2024-03" db="EMBL/GenBank/DDBJ databases">
        <title>WGS assembly of Saponaria officinalis var. Norfolk2.</title>
        <authorList>
            <person name="Jenkins J."/>
            <person name="Shu S."/>
            <person name="Grimwood J."/>
            <person name="Barry K."/>
            <person name="Goodstein D."/>
            <person name="Schmutz J."/>
            <person name="Leebens-Mack J."/>
            <person name="Osbourn A."/>
        </authorList>
    </citation>
    <scope>NUCLEOTIDE SEQUENCE [LARGE SCALE GENOMIC DNA]</scope>
    <source>
        <strain evidence="2">JIC</strain>
    </source>
</reference>
<evidence type="ECO:0000313" key="3">
    <source>
        <dbReference type="Proteomes" id="UP001443914"/>
    </source>
</evidence>
<feature type="compositionally biased region" description="Gly residues" evidence="1">
    <location>
        <begin position="109"/>
        <end position="120"/>
    </location>
</feature>
<dbReference type="PANTHER" id="PTHR31257">
    <property type="entry name" value="RICIN B-LIKE LECTIN EULS3"/>
    <property type="match status" value="1"/>
</dbReference>
<gene>
    <name evidence="2" type="ORF">RND81_07G110500</name>
</gene>
<name>A0AAW1JP96_SAPOF</name>
<dbReference type="InterPro" id="IPR035992">
    <property type="entry name" value="Ricin_B-like_lectins"/>
</dbReference>
<dbReference type="Proteomes" id="UP001443914">
    <property type="component" value="Unassembled WGS sequence"/>
</dbReference>
<feature type="compositionally biased region" description="Pro residues" evidence="1">
    <location>
        <begin position="73"/>
        <end position="108"/>
    </location>
</feature>
<dbReference type="EMBL" id="JBDFQZ010000007">
    <property type="protein sequence ID" value="KAK9706199.1"/>
    <property type="molecule type" value="Genomic_DNA"/>
</dbReference>
<protein>
    <submittedName>
        <fullName evidence="2">Uncharacterized protein</fullName>
    </submittedName>
</protein>
<feature type="compositionally biased region" description="Pro residues" evidence="1">
    <location>
        <begin position="28"/>
        <end position="54"/>
    </location>
</feature>
<dbReference type="SUPFAM" id="SSF50370">
    <property type="entry name" value="Ricin B-like lectins"/>
    <property type="match status" value="1"/>
</dbReference>